<dbReference type="RefSeq" id="WP_183317894.1">
    <property type="nucleotide sequence ID" value="NZ_JACIEN010000006.1"/>
</dbReference>
<dbReference type="Pfam" id="PF06764">
    <property type="entry name" value="DUF1223"/>
    <property type="match status" value="1"/>
</dbReference>
<name>A0A840C0T1_9HYPH</name>
<proteinExistence type="predicted"/>
<gene>
    <name evidence="2" type="ORF">GGR16_004212</name>
</gene>
<evidence type="ECO:0000313" key="2">
    <source>
        <dbReference type="EMBL" id="MBB4019165.1"/>
    </source>
</evidence>
<reference evidence="2 3" key="1">
    <citation type="submission" date="2020-08" db="EMBL/GenBank/DDBJ databases">
        <title>Genomic Encyclopedia of Type Strains, Phase IV (KMG-IV): sequencing the most valuable type-strain genomes for metagenomic binning, comparative biology and taxonomic classification.</title>
        <authorList>
            <person name="Goeker M."/>
        </authorList>
    </citation>
    <scope>NUCLEOTIDE SEQUENCE [LARGE SCALE GENOMIC DNA]</scope>
    <source>
        <strain evidence="2 3">DSM 103737</strain>
    </source>
</reference>
<comment type="caution">
    <text evidence="2">The sequence shown here is derived from an EMBL/GenBank/DDBJ whole genome shotgun (WGS) entry which is preliminary data.</text>
</comment>
<keyword evidence="3" id="KW-1185">Reference proteome</keyword>
<organism evidence="2 3">
    <name type="scientific">Chelatococcus caeni</name>
    <dbReference type="NCBI Taxonomy" id="1348468"/>
    <lineage>
        <taxon>Bacteria</taxon>
        <taxon>Pseudomonadati</taxon>
        <taxon>Pseudomonadota</taxon>
        <taxon>Alphaproteobacteria</taxon>
        <taxon>Hyphomicrobiales</taxon>
        <taxon>Chelatococcaceae</taxon>
        <taxon>Chelatococcus</taxon>
    </lineage>
</organism>
<dbReference type="SUPFAM" id="SSF52833">
    <property type="entry name" value="Thioredoxin-like"/>
    <property type="match status" value="1"/>
</dbReference>
<dbReference type="PANTHER" id="PTHR36057">
    <property type="match status" value="1"/>
</dbReference>
<dbReference type="InterPro" id="IPR036249">
    <property type="entry name" value="Thioredoxin-like_sf"/>
</dbReference>
<dbReference type="PANTHER" id="PTHR36057:SF1">
    <property type="entry name" value="LIPOPROTEIN LIPID ATTACHMENT SITE-LIKE PROTEIN, PUTATIVE (DUF1223)-RELATED"/>
    <property type="match status" value="1"/>
</dbReference>
<feature type="chain" id="PRO_5032745187" description="DUF1223 domain-containing protein" evidence="1">
    <location>
        <begin position="26"/>
        <end position="267"/>
    </location>
</feature>
<sequence length="267" mass="28387">MKRWAASLVLATMVLAAATGHRAQAEQAVRGVVELFTSQGCSSCPPADALLGELADKTGLVALTLPVDYWDYLGWKDTLASASYTARQRGYAEQRGDRQVYTPQMVIDGQRHAIGSDRKAVEAALAAEKEAGAMSVPLTISSDETTVHVSVAAAPEGDEDVGPADVAATDEGEAKKGPPKGVLWLMPVKRRERVKIGRGENTGRQVIYTNVVRGIMKVGKWYGREATFMLPQDIARPDGCDGYVLILQRGTGKAPGPILGAAKSPGL</sequence>
<dbReference type="EMBL" id="JACIEN010000006">
    <property type="protein sequence ID" value="MBB4019165.1"/>
    <property type="molecule type" value="Genomic_DNA"/>
</dbReference>
<dbReference type="Proteomes" id="UP000577362">
    <property type="component" value="Unassembled WGS sequence"/>
</dbReference>
<keyword evidence="1" id="KW-0732">Signal</keyword>
<protein>
    <recommendedName>
        <fullName evidence="4">DUF1223 domain-containing protein</fullName>
    </recommendedName>
</protein>
<dbReference type="InterPro" id="IPR010634">
    <property type="entry name" value="DUF1223"/>
</dbReference>
<evidence type="ECO:0008006" key="4">
    <source>
        <dbReference type="Google" id="ProtNLM"/>
    </source>
</evidence>
<dbReference type="AlphaFoldDB" id="A0A840C0T1"/>
<evidence type="ECO:0000313" key="3">
    <source>
        <dbReference type="Proteomes" id="UP000577362"/>
    </source>
</evidence>
<evidence type="ECO:0000256" key="1">
    <source>
        <dbReference type="SAM" id="SignalP"/>
    </source>
</evidence>
<feature type="signal peptide" evidence="1">
    <location>
        <begin position="1"/>
        <end position="25"/>
    </location>
</feature>
<accession>A0A840C0T1</accession>